<dbReference type="VEuPathDB" id="AmoebaDB:EHI7A_025050"/>
<dbReference type="Pfam" id="PF02386">
    <property type="entry name" value="TrkH"/>
    <property type="match status" value="1"/>
</dbReference>
<evidence type="ECO:0000256" key="4">
    <source>
        <dbReference type="ARBA" id="ARBA00022989"/>
    </source>
</evidence>
<evidence type="ECO:0000256" key="2">
    <source>
        <dbReference type="ARBA" id="ARBA00022448"/>
    </source>
</evidence>
<dbReference type="OMA" id="FDIMTRT"/>
<evidence type="ECO:0000256" key="3">
    <source>
        <dbReference type="ARBA" id="ARBA00022692"/>
    </source>
</evidence>
<feature type="region of interest" description="Disordered" evidence="7">
    <location>
        <begin position="1"/>
        <end position="89"/>
    </location>
</feature>
<dbReference type="VEuPathDB" id="AmoebaDB:EHI_199020"/>
<dbReference type="EMBL" id="BDEQ01000001">
    <property type="protein sequence ID" value="GAT93191.1"/>
    <property type="molecule type" value="Genomic_DNA"/>
</dbReference>
<evidence type="ECO:0000256" key="7">
    <source>
        <dbReference type="SAM" id="MobiDB-lite"/>
    </source>
</evidence>
<evidence type="ECO:0000256" key="1">
    <source>
        <dbReference type="ARBA" id="ARBA00004141"/>
    </source>
</evidence>
<dbReference type="PANTHER" id="PTHR31064:SF30">
    <property type="entry name" value="HIGH-AFFINITY POTASSIUM TRANSPORT PROTEIN-RELATED"/>
    <property type="match status" value="1"/>
</dbReference>
<gene>
    <name evidence="9" type="ORF">CL6EHI_199020</name>
</gene>
<feature type="compositionally biased region" description="Basic and acidic residues" evidence="7">
    <location>
        <begin position="681"/>
        <end position="694"/>
    </location>
</feature>
<dbReference type="VEuPathDB" id="AmoebaDB:EHI8A_022240"/>
<dbReference type="VEuPathDB" id="AmoebaDB:EHI5A_045760"/>
<feature type="compositionally biased region" description="Polar residues" evidence="7">
    <location>
        <begin position="68"/>
        <end position="78"/>
    </location>
</feature>
<keyword evidence="4 8" id="KW-1133">Transmembrane helix</keyword>
<feature type="region of interest" description="Disordered" evidence="7">
    <location>
        <begin position="681"/>
        <end position="700"/>
    </location>
</feature>
<dbReference type="InterPro" id="IPR003445">
    <property type="entry name" value="Cat_transpt"/>
</dbReference>
<keyword evidence="3 8" id="KW-0812">Transmembrane</keyword>
<feature type="transmembrane region" description="Helical" evidence="8">
    <location>
        <begin position="453"/>
        <end position="472"/>
    </location>
</feature>
<sequence>MSNKHSELNETQEAVQSSMQKPEEKVVSERGNTESNKVNDESVNPVIPSLNKHPDKQEFVEIEMDNQVGDSKSYGQSQSDKESVVAQPTRWYSHNVSPSLISDSCEWGQIKPESCQSEMIKGTNSEDSSETSIASVSNQISKRVRPVVAFKDGSNEDDEQGRSDDNFEDENEIKEDKTLPCHDLGHYVARLRTIIYPNFLNYYLMHFLFFTALCFVGAIIMILIDSNINYIDALYTAVSSYTGSGLTVFDLTKVKFGIQFISYLLTFIGSIVLDSSYYILIKLFRMGTKKQTKSLEGTAPQVVIDAAIAQARHINSTETKTSILLLAVIWLYNIIVQIIGFLLLLIAFAKDKDKIEATGVNWVWFTLYQTNSAFNNCGIVLSSNSLVSFSNNAGVSIVTSILTVLGNTCYPIVLRGIIELLGIVLKCTRYNKIVQYILRYPRRCSTHIYPRKATIWLVIVFLMITFSEFIIQMSLDFKNFEDIPVGYRTIDIFAQSISTRTAGFAFLDFSKISSGCYVMMIGFMYLSSYPITVTLRETNPYLRHKENSNQDSGIVYQAKNMLAWDVVCFYSFYFLICCCEQDALRKDYTYTEFMILFEVISAYGTVGYSLPMTNGAYSVSGGFRPICKLFICCVMMFGKHRGFPERVDRGFTPYQIVINRKENEDSSLECQVNDRDEKKIRKEEKAKVQSENNKEVNTSTSIISAVDTPLNLPQRSQIGSRNYDEITFRNNDL</sequence>
<comment type="caution">
    <text evidence="9">The sequence shown here is derived from an EMBL/GenBank/DDBJ whole genome shotgun (WGS) entry which is preliminary data.</text>
</comment>
<feature type="transmembrane region" description="Helical" evidence="8">
    <location>
        <begin position="261"/>
        <end position="280"/>
    </location>
</feature>
<evidence type="ECO:0000313" key="10">
    <source>
        <dbReference type="Proteomes" id="UP000078387"/>
    </source>
</evidence>
<proteinExistence type="predicted"/>
<keyword evidence="5" id="KW-0406">Ion transport</keyword>
<evidence type="ECO:0000313" key="9">
    <source>
        <dbReference type="EMBL" id="GAT93191.1"/>
    </source>
</evidence>
<comment type="subcellular location">
    <subcellularLocation>
        <location evidence="1">Membrane</location>
        <topology evidence="1">Multi-pass membrane protein</topology>
    </subcellularLocation>
</comment>
<feature type="transmembrane region" description="Helical" evidence="8">
    <location>
        <begin position="516"/>
        <end position="535"/>
    </location>
</feature>
<evidence type="ECO:0000256" key="8">
    <source>
        <dbReference type="SAM" id="Phobius"/>
    </source>
</evidence>
<dbReference type="GO" id="GO:1990573">
    <property type="term" value="P:potassium ion import across plasma membrane"/>
    <property type="evidence" value="ECO:0007669"/>
    <property type="project" value="TreeGrafter"/>
</dbReference>
<dbReference type="VEuPathDB" id="AmoebaDB:KM1_024760"/>
<evidence type="ECO:0000256" key="5">
    <source>
        <dbReference type="ARBA" id="ARBA00023065"/>
    </source>
</evidence>
<name>A0A5K1VQG5_ENTHI</name>
<keyword evidence="6 8" id="KW-0472">Membrane</keyword>
<dbReference type="GO" id="GO:0005886">
    <property type="term" value="C:plasma membrane"/>
    <property type="evidence" value="ECO:0007669"/>
    <property type="project" value="TreeGrafter"/>
</dbReference>
<feature type="region of interest" description="Disordered" evidence="7">
    <location>
        <begin position="149"/>
        <end position="172"/>
    </location>
</feature>
<evidence type="ECO:0000256" key="6">
    <source>
        <dbReference type="ARBA" id="ARBA00023136"/>
    </source>
</evidence>
<dbReference type="PANTHER" id="PTHR31064">
    <property type="entry name" value="POTASSIUM TRANSPORT PROTEIN DDB_G0292412-RELATED"/>
    <property type="match status" value="1"/>
</dbReference>
<dbReference type="AlphaFoldDB" id="A0A5K1VQG5"/>
<accession>A0A5K1VQG5</accession>
<organism evidence="9 10">
    <name type="scientific">Entamoeba histolytica</name>
    <dbReference type="NCBI Taxonomy" id="5759"/>
    <lineage>
        <taxon>Eukaryota</taxon>
        <taxon>Amoebozoa</taxon>
        <taxon>Evosea</taxon>
        <taxon>Archamoebae</taxon>
        <taxon>Mastigamoebida</taxon>
        <taxon>Entamoebidae</taxon>
        <taxon>Entamoeba</taxon>
    </lineage>
</organism>
<feature type="transmembrane region" description="Helical" evidence="8">
    <location>
        <begin position="200"/>
        <end position="224"/>
    </location>
</feature>
<reference evidence="9 10" key="1">
    <citation type="submission" date="2016-05" db="EMBL/GenBank/DDBJ databases">
        <title>First whole genome sequencing of Entamoeba histolytica HM1:IMSS-clone-6.</title>
        <authorList>
            <person name="Mukherjee Avik.K."/>
            <person name="Izumyama S."/>
            <person name="Nakada-Tsukui K."/>
            <person name="Nozaki T."/>
        </authorList>
    </citation>
    <scope>NUCLEOTIDE SEQUENCE [LARGE SCALE GENOMIC DNA]</scope>
    <source>
        <strain evidence="9 10">HM1:IMSS clone 6</strain>
    </source>
</reference>
<dbReference type="GO" id="GO:0140107">
    <property type="term" value="F:high-affinity potassium ion transmembrane transporter activity"/>
    <property type="evidence" value="ECO:0007669"/>
    <property type="project" value="TreeGrafter"/>
</dbReference>
<dbReference type="InterPro" id="IPR051143">
    <property type="entry name" value="TrkH_K-transport"/>
</dbReference>
<feature type="transmembrane region" description="Helical" evidence="8">
    <location>
        <begin position="323"/>
        <end position="348"/>
    </location>
</feature>
<dbReference type="GO" id="GO:0030007">
    <property type="term" value="P:intracellular potassium ion homeostasis"/>
    <property type="evidence" value="ECO:0007669"/>
    <property type="project" value="TreeGrafter"/>
</dbReference>
<feature type="compositionally biased region" description="Basic and acidic residues" evidence="7">
    <location>
        <begin position="21"/>
        <end position="40"/>
    </location>
</feature>
<keyword evidence="2" id="KW-0813">Transport</keyword>
<protein>
    <submittedName>
        <fullName evidence="9">High-affinity potassium uptake transporter putative</fullName>
    </submittedName>
</protein>
<dbReference type="Proteomes" id="UP000078387">
    <property type="component" value="Unassembled WGS sequence"/>
</dbReference>
<feature type="compositionally biased region" description="Polar residues" evidence="7">
    <location>
        <begin position="9"/>
        <end position="20"/>
    </location>
</feature>